<dbReference type="InterPro" id="IPR050194">
    <property type="entry name" value="Glycosyltransferase_grp1"/>
</dbReference>
<comment type="caution">
    <text evidence="1">The sequence shown here is derived from an EMBL/GenBank/DDBJ whole genome shotgun (WGS) entry which is preliminary data.</text>
</comment>
<dbReference type="Gene3D" id="3.40.50.2000">
    <property type="entry name" value="Glycogen Phosphorylase B"/>
    <property type="match status" value="1"/>
</dbReference>
<accession>A0A4S4K380</accession>
<dbReference type="PANTHER" id="PTHR45947:SF3">
    <property type="entry name" value="SULFOQUINOVOSYL TRANSFERASE SQD2"/>
    <property type="match status" value="1"/>
</dbReference>
<name>A0A4S4K380_ALKAL</name>
<proteinExistence type="predicted"/>
<dbReference type="Proteomes" id="UP000297014">
    <property type="component" value="Unassembled WGS sequence"/>
</dbReference>
<organism evidence="1 2">
    <name type="scientific">Alkalihalobacillus alcalophilus ATCC 27647 = CGMCC 1.3604</name>
    <dbReference type="NCBI Taxonomy" id="1218173"/>
    <lineage>
        <taxon>Bacteria</taxon>
        <taxon>Bacillati</taxon>
        <taxon>Bacillota</taxon>
        <taxon>Bacilli</taxon>
        <taxon>Bacillales</taxon>
        <taxon>Bacillaceae</taxon>
        <taxon>Alkalihalobacillus</taxon>
    </lineage>
</organism>
<dbReference type="GO" id="GO:0016757">
    <property type="term" value="F:glycosyltransferase activity"/>
    <property type="evidence" value="ECO:0007669"/>
    <property type="project" value="TreeGrafter"/>
</dbReference>
<evidence type="ECO:0000313" key="1">
    <source>
        <dbReference type="EMBL" id="THG92138.1"/>
    </source>
</evidence>
<dbReference type="AlphaFoldDB" id="A0A4S4K380"/>
<evidence type="ECO:0000313" key="2">
    <source>
        <dbReference type="Proteomes" id="UP000297014"/>
    </source>
</evidence>
<protein>
    <recommendedName>
        <fullName evidence="3">Glycosyl transferase family 1 domain-containing protein</fullName>
    </recommendedName>
</protein>
<sequence length="347" mass="40109">MRNSNRNSRKASLQNKNVLLGTMEIANQMSSIAKGLHAKGINGRTLNYYQSYLNYVDDFQLNDFKLPNTTPLRKKIIESLIPNFDIFHFHFSTTLFPDLTDVEILNHLNKPMLMHHWGSEVRDLETAKAVNPYAKIKVNDFSPFKKKLEYLSTKIKYCIVPDHELLRYTKNYYEKTFIVPSMVDLEQYKPIIKEKNKKPLVVHAPTNAYIKGSSFVIEAIDKLKLEYDFDFQLVTGLSHEQAKAIYQKADLIIDQLHIGSYGLFAIESMAMAKPVICYISDYMKKNYHPDLPIISANPSNIYHVIKNTLNNLDALPQIGLKSRAYVEKNHDILKNTDRITQIYKSIL</sequence>
<dbReference type="PANTHER" id="PTHR45947">
    <property type="entry name" value="SULFOQUINOVOSYL TRANSFERASE SQD2"/>
    <property type="match status" value="1"/>
</dbReference>
<dbReference type="OrthoDB" id="9809622at2"/>
<dbReference type="RefSeq" id="WP_003322138.1">
    <property type="nucleotide sequence ID" value="NZ_JALP01000018.1"/>
</dbReference>
<dbReference type="EMBL" id="JALP01000018">
    <property type="protein sequence ID" value="THG92138.1"/>
    <property type="molecule type" value="Genomic_DNA"/>
</dbReference>
<gene>
    <name evidence="1" type="ORF">AJ85_16610</name>
</gene>
<reference evidence="1 2" key="1">
    <citation type="submission" date="2014-01" db="EMBL/GenBank/DDBJ databases">
        <title>Draft genome sequencing of Bacillus alcalophilus CGMCC 1.3604.</title>
        <authorList>
            <person name="Yang J."/>
            <person name="Diao L."/>
            <person name="Yang S."/>
        </authorList>
    </citation>
    <scope>NUCLEOTIDE SEQUENCE [LARGE SCALE GENOMIC DNA]</scope>
    <source>
        <strain evidence="1 2">CGMCC 1.3604</strain>
    </source>
</reference>
<evidence type="ECO:0008006" key="3">
    <source>
        <dbReference type="Google" id="ProtNLM"/>
    </source>
</evidence>
<dbReference type="SUPFAM" id="SSF53756">
    <property type="entry name" value="UDP-Glycosyltransferase/glycogen phosphorylase"/>
    <property type="match status" value="1"/>
</dbReference>